<evidence type="ECO:0000256" key="6">
    <source>
        <dbReference type="RuleBase" id="RU366058"/>
    </source>
</evidence>
<evidence type="ECO:0000256" key="2">
    <source>
        <dbReference type="ARBA" id="ARBA00022475"/>
    </source>
</evidence>
<gene>
    <name evidence="8" type="ORF">EKO24_000760</name>
</gene>
<keyword evidence="2 6" id="KW-1003">Cell membrane</keyword>
<evidence type="ECO:0000256" key="4">
    <source>
        <dbReference type="ARBA" id="ARBA00022989"/>
    </source>
</evidence>
<feature type="transmembrane region" description="Helical" evidence="6">
    <location>
        <begin position="134"/>
        <end position="151"/>
    </location>
</feature>
<evidence type="ECO:0000256" key="1">
    <source>
        <dbReference type="ARBA" id="ARBA00004651"/>
    </source>
</evidence>
<feature type="transmembrane region" description="Helical" evidence="6">
    <location>
        <begin position="43"/>
        <end position="63"/>
    </location>
</feature>
<feature type="domain" description="VTT" evidence="7">
    <location>
        <begin position="67"/>
        <end position="179"/>
    </location>
</feature>
<protein>
    <recommendedName>
        <fullName evidence="6">TVP38/TMEM64 family membrane protein</fullName>
    </recommendedName>
</protein>
<feature type="transmembrane region" description="Helical" evidence="6">
    <location>
        <begin position="199"/>
        <end position="217"/>
    </location>
</feature>
<feature type="transmembrane region" description="Helical" evidence="6">
    <location>
        <begin position="75"/>
        <end position="100"/>
    </location>
</feature>
<comment type="subcellular location">
    <subcellularLocation>
        <location evidence="1 6">Cell membrane</location>
        <topology evidence="1 6">Multi-pass membrane protein</topology>
    </subcellularLocation>
</comment>
<dbReference type="PANTHER" id="PTHR12677">
    <property type="entry name" value="GOLGI APPARATUS MEMBRANE PROTEIN TVP38-RELATED"/>
    <property type="match status" value="1"/>
</dbReference>
<comment type="similarity">
    <text evidence="6">Belongs to the TVP38/TMEM64 family.</text>
</comment>
<dbReference type="InterPro" id="IPR015414">
    <property type="entry name" value="TMEM64"/>
</dbReference>
<feature type="transmembrane region" description="Helical" evidence="6">
    <location>
        <begin position="157"/>
        <end position="179"/>
    </location>
</feature>
<organism evidence="8 9">
    <name type="scientific">Candidatus Methylobacter oryzae</name>
    <dbReference type="NCBI Taxonomy" id="2497749"/>
    <lineage>
        <taxon>Bacteria</taxon>
        <taxon>Pseudomonadati</taxon>
        <taxon>Pseudomonadota</taxon>
        <taxon>Gammaproteobacteria</taxon>
        <taxon>Methylococcales</taxon>
        <taxon>Methylococcaceae</taxon>
        <taxon>Methylobacter</taxon>
    </lineage>
</organism>
<reference evidence="8 9" key="1">
    <citation type="journal article" date="2019" name="Antonie Van Leeuwenhoek">
        <title>Description of 'Ca. Methylobacter oryzae' KRF1, a novel species from the environmentally important Methylobacter clade 2.</title>
        <authorList>
            <person name="Khatri K."/>
            <person name="Mohite J.A."/>
            <person name="Pandit P.S."/>
            <person name="Bahulikar R."/>
            <person name="Rahalkar M.C."/>
        </authorList>
    </citation>
    <scope>NUCLEOTIDE SEQUENCE [LARGE SCALE GENOMIC DNA]</scope>
    <source>
        <strain evidence="8 9">KRF1</strain>
    </source>
</reference>
<evidence type="ECO:0000256" key="3">
    <source>
        <dbReference type="ARBA" id="ARBA00022692"/>
    </source>
</evidence>
<dbReference type="RefSeq" id="WP_127030238.1">
    <property type="nucleotide sequence ID" value="NZ_RYFG02000007.1"/>
</dbReference>
<evidence type="ECO:0000313" key="9">
    <source>
        <dbReference type="Proteomes" id="UP000733744"/>
    </source>
</evidence>
<evidence type="ECO:0000259" key="7">
    <source>
        <dbReference type="Pfam" id="PF09335"/>
    </source>
</evidence>
<keyword evidence="4 6" id="KW-1133">Transmembrane helix</keyword>
<feature type="transmembrane region" description="Helical" evidence="6">
    <location>
        <begin position="12"/>
        <end position="31"/>
    </location>
</feature>
<dbReference type="InterPro" id="IPR032816">
    <property type="entry name" value="VTT_dom"/>
</dbReference>
<evidence type="ECO:0000313" key="8">
    <source>
        <dbReference type="EMBL" id="TRX03315.1"/>
    </source>
</evidence>
<dbReference type="Pfam" id="PF09335">
    <property type="entry name" value="VTT_dom"/>
    <property type="match status" value="1"/>
</dbReference>
<keyword evidence="3 6" id="KW-0812">Transmembrane</keyword>
<accession>A0ABY3CGZ7</accession>
<keyword evidence="5 6" id="KW-0472">Membrane</keyword>
<dbReference type="PANTHER" id="PTHR12677:SF59">
    <property type="entry name" value="GOLGI APPARATUS MEMBRANE PROTEIN TVP38-RELATED"/>
    <property type="match status" value="1"/>
</dbReference>
<keyword evidence="9" id="KW-1185">Reference proteome</keyword>
<sequence>MQQQDAGLIKKLTIALIFVGAVLLIGHELKLHLPDLEARIQNMGALAPLGFIVLFVALTPLFLSVDALCFAAGVLFPLGAGVFYIVIATYLASAVIFFLGRHLLRERILKYLAEHKRFSAINAIIKNDEFKLMFLLRLTPLPFALLGYAFSVTEARFQPYLAATSGILIYNISLVYFGYTAKHLSGLIGETARHNTVSYPLLAMGLVVSLAALIYAGKTAGEALKRLGYKG</sequence>
<comment type="caution">
    <text evidence="8">The sequence shown here is derived from an EMBL/GenBank/DDBJ whole genome shotgun (WGS) entry which is preliminary data.</text>
</comment>
<name>A0ABY3CGZ7_9GAMM</name>
<dbReference type="EMBL" id="RYFG02000007">
    <property type="protein sequence ID" value="TRX03315.1"/>
    <property type="molecule type" value="Genomic_DNA"/>
</dbReference>
<proteinExistence type="inferred from homology"/>
<evidence type="ECO:0000256" key="5">
    <source>
        <dbReference type="ARBA" id="ARBA00023136"/>
    </source>
</evidence>
<dbReference type="Proteomes" id="UP000733744">
    <property type="component" value="Unassembled WGS sequence"/>
</dbReference>